<sequence>MPDYATLAIVCSIFLLAGFIKGFVGFGLPLVAIGLLTTIVGLQAAIALFLVPALCTNIWQGFAGAYTAPLFRRYWTFFVPTMVFTFPGTLALSRFDTNYLTALLGFLLCLFVVLSFSRPNFVVPERLEKPLNPVMGIISGILAGMTGAFTMPGVVYLQATRLPRDQLVQAMGMLFTLSTVGLGVSMGSQNLLNWNLGLASFAAFVPTFIGLMIGTRIRKRTTEHGFRIVFLLALGLLGLYIVGRSLTALYV</sequence>
<evidence type="ECO:0000256" key="4">
    <source>
        <dbReference type="ARBA" id="ARBA00022475"/>
    </source>
</evidence>
<evidence type="ECO:0000256" key="8">
    <source>
        <dbReference type="RuleBase" id="RU363041"/>
    </source>
</evidence>
<name>A0ABT4VHZ7_9HYPH</name>
<evidence type="ECO:0000313" key="10">
    <source>
        <dbReference type="Proteomes" id="UP001148313"/>
    </source>
</evidence>
<dbReference type="Pfam" id="PF01925">
    <property type="entry name" value="TauE"/>
    <property type="match status" value="1"/>
</dbReference>
<dbReference type="PANTHER" id="PTHR30269">
    <property type="entry name" value="TRANSMEMBRANE PROTEIN YFCA"/>
    <property type="match status" value="1"/>
</dbReference>
<comment type="caution">
    <text evidence="9">The sequence shown here is derived from an EMBL/GenBank/DDBJ whole genome shotgun (WGS) entry which is preliminary data.</text>
</comment>
<gene>
    <name evidence="9" type="ORF">OOZ53_03060</name>
</gene>
<keyword evidence="6 8" id="KW-1133">Transmembrane helix</keyword>
<feature type="transmembrane region" description="Helical" evidence="8">
    <location>
        <begin position="6"/>
        <end position="24"/>
    </location>
</feature>
<dbReference type="Proteomes" id="UP001148313">
    <property type="component" value="Unassembled WGS sequence"/>
</dbReference>
<evidence type="ECO:0000313" key="9">
    <source>
        <dbReference type="EMBL" id="MDA4844308.1"/>
    </source>
</evidence>
<organism evidence="9 10">
    <name type="scientific">Hoeflea poritis</name>
    <dbReference type="NCBI Taxonomy" id="2993659"/>
    <lineage>
        <taxon>Bacteria</taxon>
        <taxon>Pseudomonadati</taxon>
        <taxon>Pseudomonadota</taxon>
        <taxon>Alphaproteobacteria</taxon>
        <taxon>Hyphomicrobiales</taxon>
        <taxon>Rhizobiaceae</taxon>
        <taxon>Hoeflea</taxon>
    </lineage>
</organism>
<evidence type="ECO:0000256" key="2">
    <source>
        <dbReference type="ARBA" id="ARBA00009142"/>
    </source>
</evidence>
<keyword evidence="7 8" id="KW-0472">Membrane</keyword>
<feature type="transmembrane region" description="Helical" evidence="8">
    <location>
        <begin position="167"/>
        <end position="186"/>
    </location>
</feature>
<feature type="transmembrane region" description="Helical" evidence="8">
    <location>
        <begin position="225"/>
        <end position="243"/>
    </location>
</feature>
<evidence type="ECO:0000256" key="3">
    <source>
        <dbReference type="ARBA" id="ARBA00022448"/>
    </source>
</evidence>
<proteinExistence type="inferred from homology"/>
<feature type="transmembrane region" description="Helical" evidence="8">
    <location>
        <begin position="192"/>
        <end position="213"/>
    </location>
</feature>
<reference evidence="9" key="1">
    <citation type="submission" date="2022-11" db="EMBL/GenBank/DDBJ databases">
        <title>Hoeflea poritis sp. nov., isolated from scleractinian coral Porites lutea.</title>
        <authorList>
            <person name="Zhang G."/>
            <person name="Wei Q."/>
            <person name="Cai L."/>
        </authorList>
    </citation>
    <scope>NUCLEOTIDE SEQUENCE</scope>
    <source>
        <strain evidence="9">E7-10</strain>
    </source>
</reference>
<feature type="transmembrane region" description="Helical" evidence="8">
    <location>
        <begin position="137"/>
        <end position="155"/>
    </location>
</feature>
<evidence type="ECO:0000256" key="6">
    <source>
        <dbReference type="ARBA" id="ARBA00022989"/>
    </source>
</evidence>
<comment type="subcellular location">
    <subcellularLocation>
        <location evidence="1 8">Cell membrane</location>
        <topology evidence="1 8">Multi-pass membrane protein</topology>
    </subcellularLocation>
</comment>
<keyword evidence="10" id="KW-1185">Reference proteome</keyword>
<evidence type="ECO:0000256" key="7">
    <source>
        <dbReference type="ARBA" id="ARBA00023136"/>
    </source>
</evidence>
<keyword evidence="5 8" id="KW-0812">Transmembrane</keyword>
<evidence type="ECO:0000256" key="5">
    <source>
        <dbReference type="ARBA" id="ARBA00022692"/>
    </source>
</evidence>
<keyword evidence="3" id="KW-0813">Transport</keyword>
<dbReference type="InterPro" id="IPR002781">
    <property type="entry name" value="TM_pro_TauE-like"/>
</dbReference>
<feature type="transmembrane region" description="Helical" evidence="8">
    <location>
        <begin position="99"/>
        <end position="117"/>
    </location>
</feature>
<feature type="transmembrane region" description="Helical" evidence="8">
    <location>
        <begin position="31"/>
        <end position="54"/>
    </location>
</feature>
<keyword evidence="4 8" id="KW-1003">Cell membrane</keyword>
<feature type="transmembrane region" description="Helical" evidence="8">
    <location>
        <begin position="74"/>
        <end position="92"/>
    </location>
</feature>
<protein>
    <recommendedName>
        <fullName evidence="8">Probable membrane transporter protein</fullName>
    </recommendedName>
</protein>
<dbReference type="PANTHER" id="PTHR30269:SF32">
    <property type="entry name" value="MEMBRANE TRANSPORTER PROTEIN-RELATED"/>
    <property type="match status" value="1"/>
</dbReference>
<accession>A0ABT4VHZ7</accession>
<evidence type="ECO:0000256" key="1">
    <source>
        <dbReference type="ARBA" id="ARBA00004651"/>
    </source>
</evidence>
<comment type="similarity">
    <text evidence="2 8">Belongs to the 4-toluene sulfonate uptake permease (TSUP) (TC 2.A.102) family.</text>
</comment>
<dbReference type="EMBL" id="JAPJZH010000002">
    <property type="protein sequence ID" value="MDA4844308.1"/>
    <property type="molecule type" value="Genomic_DNA"/>
</dbReference>
<dbReference type="RefSeq" id="WP_271087842.1">
    <property type="nucleotide sequence ID" value="NZ_JAPJZH010000002.1"/>
</dbReference>
<dbReference type="InterPro" id="IPR052017">
    <property type="entry name" value="TSUP"/>
</dbReference>